<dbReference type="Proteomes" id="UP000592294">
    <property type="component" value="Unassembled WGS sequence"/>
</dbReference>
<proteinExistence type="predicted"/>
<accession>A0A850RKS7</accession>
<evidence type="ECO:0000313" key="1">
    <source>
        <dbReference type="EMBL" id="NVZ11712.1"/>
    </source>
</evidence>
<evidence type="ECO:0000313" key="2">
    <source>
        <dbReference type="Proteomes" id="UP000592294"/>
    </source>
</evidence>
<organism evidence="1 2">
    <name type="scientific">Allochromatium humboldtianum</name>
    <dbReference type="NCBI Taxonomy" id="504901"/>
    <lineage>
        <taxon>Bacteria</taxon>
        <taxon>Pseudomonadati</taxon>
        <taxon>Pseudomonadota</taxon>
        <taxon>Gammaproteobacteria</taxon>
        <taxon>Chromatiales</taxon>
        <taxon>Chromatiaceae</taxon>
        <taxon>Allochromatium</taxon>
    </lineage>
</organism>
<dbReference type="EMBL" id="JABZEO010000035">
    <property type="protein sequence ID" value="NVZ11712.1"/>
    <property type="molecule type" value="Genomic_DNA"/>
</dbReference>
<protein>
    <submittedName>
        <fullName evidence="1">Uncharacterized protein</fullName>
    </submittedName>
</protein>
<reference evidence="1 2" key="1">
    <citation type="submission" date="2020-06" db="EMBL/GenBank/DDBJ databases">
        <title>Whole-genome sequence of Allochromatium humboldtianum DSM 21881, type strain.</title>
        <authorList>
            <person name="Kyndt J.A."/>
            <person name="Meyer T.E."/>
        </authorList>
    </citation>
    <scope>NUCLEOTIDE SEQUENCE [LARGE SCALE GENOMIC DNA]</scope>
    <source>
        <strain evidence="1 2">DSM 21881</strain>
    </source>
</reference>
<dbReference type="AlphaFoldDB" id="A0A850RKS7"/>
<comment type="caution">
    <text evidence="1">The sequence shown here is derived from an EMBL/GenBank/DDBJ whole genome shotgun (WGS) entry which is preliminary data.</text>
</comment>
<gene>
    <name evidence="1" type="ORF">HW932_20915</name>
</gene>
<keyword evidence="2" id="KW-1185">Reference proteome</keyword>
<name>A0A850RKS7_9GAMM</name>
<sequence>MASTHFTPAVSDFRPVFESLPAWETEATPSTIDELKEALSNYVDLNGSGGVALEIGLDALEHAAGKQQIIYEASHVQHLVLNALRNPINSESPCEIILAAIGVWGLTENLDSETRMNLMSLLEACFSVVDQNNSCDA</sequence>